<dbReference type="OrthoDB" id="5875736at2759"/>
<reference evidence="7" key="1">
    <citation type="submission" date="2016-11" db="UniProtKB">
        <authorList>
            <consortium name="WormBaseParasite"/>
        </authorList>
    </citation>
    <scope>IDENTIFICATION</scope>
</reference>
<evidence type="ECO:0000313" key="7">
    <source>
        <dbReference type="WBParaSite" id="BXY_0812600.1"/>
    </source>
</evidence>
<sequence>MINWFDGNSTTFWLMAASVMAFLVSSMMACGKKNSGGRTGDKNAANNPKVKQPKVWPKNEKEQKIAKGELKKGRNDYPTMDDVVSDWSSEEEEEDGKKKKPKEKKKKPTKEEGKSKSKSPSAAKPHNSKE</sequence>
<dbReference type="Proteomes" id="UP000582659">
    <property type="component" value="Unassembled WGS sequence"/>
</dbReference>
<feature type="compositionally biased region" description="Low complexity" evidence="1">
    <location>
        <begin position="118"/>
        <end position="130"/>
    </location>
</feature>
<evidence type="ECO:0000256" key="2">
    <source>
        <dbReference type="SAM" id="Phobius"/>
    </source>
</evidence>
<feature type="compositionally biased region" description="Basic residues" evidence="1">
    <location>
        <begin position="98"/>
        <end position="108"/>
    </location>
</feature>
<organism evidence="5 7">
    <name type="scientific">Bursaphelenchus xylophilus</name>
    <name type="common">Pinewood nematode worm</name>
    <name type="synonym">Aphelenchoides xylophilus</name>
    <dbReference type="NCBI Taxonomy" id="6326"/>
    <lineage>
        <taxon>Eukaryota</taxon>
        <taxon>Metazoa</taxon>
        <taxon>Ecdysozoa</taxon>
        <taxon>Nematoda</taxon>
        <taxon>Chromadorea</taxon>
        <taxon>Rhabditida</taxon>
        <taxon>Tylenchina</taxon>
        <taxon>Tylenchomorpha</taxon>
        <taxon>Aphelenchoidea</taxon>
        <taxon>Aphelenchoididae</taxon>
        <taxon>Bursaphelenchus</taxon>
    </lineage>
</organism>
<dbReference type="Proteomes" id="UP000095284">
    <property type="component" value="Unplaced"/>
</dbReference>
<proteinExistence type="predicted"/>
<dbReference type="Proteomes" id="UP000659654">
    <property type="component" value="Unassembled WGS sequence"/>
</dbReference>
<reference evidence="4" key="2">
    <citation type="submission" date="2020-08" db="EMBL/GenBank/DDBJ databases">
        <authorList>
            <person name="Kikuchi T."/>
        </authorList>
    </citation>
    <scope>NUCLEOTIDE SEQUENCE</scope>
    <source>
        <strain evidence="3">Ka4C1</strain>
    </source>
</reference>
<name>A0A1I7S541_BURXY</name>
<dbReference type="WBParaSite" id="BXY_0812600.1">
    <property type="protein sequence ID" value="BXY_0812600.1"/>
    <property type="gene ID" value="BXY_0812600"/>
</dbReference>
<evidence type="ECO:0000256" key="1">
    <source>
        <dbReference type="SAM" id="MobiDB-lite"/>
    </source>
</evidence>
<feature type="region of interest" description="Disordered" evidence="1">
    <location>
        <begin position="30"/>
        <end position="130"/>
    </location>
</feature>
<dbReference type="EMBL" id="CAJFDI010000004">
    <property type="protein sequence ID" value="CAD5227415.1"/>
    <property type="molecule type" value="Genomic_DNA"/>
</dbReference>
<evidence type="ECO:0000313" key="5">
    <source>
        <dbReference type="Proteomes" id="UP000095284"/>
    </source>
</evidence>
<dbReference type="AlphaFoldDB" id="A0A1I7S541"/>
<keyword evidence="2" id="KW-0472">Membrane</keyword>
<protein>
    <submittedName>
        <fullName evidence="3">(pine wood nematode) hypothetical protein</fullName>
    </submittedName>
</protein>
<evidence type="ECO:0000313" key="4">
    <source>
        <dbReference type="EMBL" id="CAG9117679.1"/>
    </source>
</evidence>
<keyword evidence="6" id="KW-1185">Reference proteome</keyword>
<dbReference type="EMBL" id="CAJFCV020000004">
    <property type="protein sequence ID" value="CAG9117679.1"/>
    <property type="molecule type" value="Genomic_DNA"/>
</dbReference>
<gene>
    <name evidence="3" type="ORF">BXYJ_LOCUS9938</name>
</gene>
<evidence type="ECO:0000313" key="3">
    <source>
        <dbReference type="EMBL" id="CAD5227415.1"/>
    </source>
</evidence>
<feature type="compositionally biased region" description="Basic and acidic residues" evidence="1">
    <location>
        <begin position="57"/>
        <end position="75"/>
    </location>
</feature>
<evidence type="ECO:0000313" key="6">
    <source>
        <dbReference type="Proteomes" id="UP000659654"/>
    </source>
</evidence>
<keyword evidence="2" id="KW-1133">Transmembrane helix</keyword>
<keyword evidence="2" id="KW-0812">Transmembrane</keyword>
<accession>A0A1I7S541</accession>
<feature type="transmembrane region" description="Helical" evidence="2">
    <location>
        <begin position="12"/>
        <end position="30"/>
    </location>
</feature>